<keyword evidence="4" id="KW-0808">Transferase</keyword>
<gene>
    <name evidence="10" type="ORF">CUN51_06280</name>
</gene>
<evidence type="ECO:0000256" key="2">
    <source>
        <dbReference type="ARBA" id="ARBA00022475"/>
    </source>
</evidence>
<feature type="transmembrane region" description="Helical" evidence="8">
    <location>
        <begin position="163"/>
        <end position="193"/>
    </location>
</feature>
<dbReference type="PANTHER" id="PTHR33908">
    <property type="entry name" value="MANNOSYLTRANSFERASE YKCB-RELATED"/>
    <property type="match status" value="1"/>
</dbReference>
<comment type="caution">
    <text evidence="10">The sequence shown here is derived from an EMBL/GenBank/DDBJ whole genome shotgun (WGS) entry which is preliminary data.</text>
</comment>
<feature type="transmembrane region" description="Helical" evidence="8">
    <location>
        <begin position="334"/>
        <end position="358"/>
    </location>
</feature>
<keyword evidence="3" id="KW-0328">Glycosyltransferase</keyword>
<feature type="transmembrane region" description="Helical" evidence="8">
    <location>
        <begin position="365"/>
        <end position="387"/>
    </location>
</feature>
<proteinExistence type="predicted"/>
<evidence type="ECO:0000313" key="10">
    <source>
        <dbReference type="EMBL" id="PJF30787.1"/>
    </source>
</evidence>
<name>A0A2M8NZR2_9CHLR</name>
<organism evidence="10 11">
    <name type="scientific">Candidatus Thermofonsia Clade 1 bacterium</name>
    <dbReference type="NCBI Taxonomy" id="2364210"/>
    <lineage>
        <taxon>Bacteria</taxon>
        <taxon>Bacillati</taxon>
        <taxon>Chloroflexota</taxon>
        <taxon>Candidatus Thermofontia</taxon>
        <taxon>Candidatus Thermofonsia Clade 1</taxon>
    </lineage>
</organism>
<feature type="signal peptide" evidence="9">
    <location>
        <begin position="1"/>
        <end position="23"/>
    </location>
</feature>
<dbReference type="Proteomes" id="UP000228921">
    <property type="component" value="Unassembled WGS sequence"/>
</dbReference>
<dbReference type="GO" id="GO:0005886">
    <property type="term" value="C:plasma membrane"/>
    <property type="evidence" value="ECO:0007669"/>
    <property type="project" value="UniProtKB-SubCell"/>
</dbReference>
<dbReference type="InterPro" id="IPR050297">
    <property type="entry name" value="LipidA_mod_glycosyltrf_83"/>
</dbReference>
<feature type="transmembrane region" description="Helical" evidence="8">
    <location>
        <begin position="267"/>
        <end position="289"/>
    </location>
</feature>
<evidence type="ECO:0000256" key="9">
    <source>
        <dbReference type="SAM" id="SignalP"/>
    </source>
</evidence>
<protein>
    <submittedName>
        <fullName evidence="10">Uncharacterized protein</fullName>
    </submittedName>
</protein>
<feature type="transmembrane region" description="Helical" evidence="8">
    <location>
        <begin position="301"/>
        <end position="322"/>
    </location>
</feature>
<evidence type="ECO:0000256" key="3">
    <source>
        <dbReference type="ARBA" id="ARBA00022676"/>
    </source>
</evidence>
<reference evidence="10 11" key="1">
    <citation type="submission" date="2017-11" db="EMBL/GenBank/DDBJ databases">
        <title>Evolution of Phototrophy in the Chloroflexi Phylum Driven by Horizontal Gene Transfer.</title>
        <authorList>
            <person name="Ward L.M."/>
            <person name="Hemp J."/>
            <person name="Shih P.M."/>
            <person name="Mcglynn S.E."/>
            <person name="Fischer W."/>
        </authorList>
    </citation>
    <scope>NUCLEOTIDE SEQUENCE [LARGE SCALE GENOMIC DNA]</scope>
    <source>
        <strain evidence="10">CP2_2F</strain>
    </source>
</reference>
<comment type="subcellular location">
    <subcellularLocation>
        <location evidence="1">Cell membrane</location>
        <topology evidence="1">Multi-pass membrane protein</topology>
    </subcellularLocation>
</comment>
<keyword evidence="5 8" id="KW-0812">Transmembrane</keyword>
<dbReference type="AlphaFoldDB" id="A0A2M8NZR2"/>
<feature type="chain" id="PRO_5014753899" evidence="9">
    <location>
        <begin position="24"/>
        <end position="511"/>
    </location>
</feature>
<evidence type="ECO:0000256" key="7">
    <source>
        <dbReference type="ARBA" id="ARBA00023136"/>
    </source>
</evidence>
<evidence type="ECO:0000256" key="6">
    <source>
        <dbReference type="ARBA" id="ARBA00022989"/>
    </source>
</evidence>
<feature type="transmembrane region" description="Helical" evidence="8">
    <location>
        <begin position="138"/>
        <end position="156"/>
    </location>
</feature>
<evidence type="ECO:0000313" key="11">
    <source>
        <dbReference type="Proteomes" id="UP000228921"/>
    </source>
</evidence>
<dbReference type="PANTHER" id="PTHR33908:SF11">
    <property type="entry name" value="MEMBRANE PROTEIN"/>
    <property type="match status" value="1"/>
</dbReference>
<sequence>MRRMLYAVIILACLLAPALTAFATEPYGIGLWPDGLTYVLTAQGIAQGKGAMILGEYPLLSWPPFYPFLIAAVQQLSTTDSMAAARLLNLFLYPIIVALTAFLLKQYADNLTVAAFSAIAIALFFPVFKVSLWAMSEMPFIALTVCLFVAINAYVVQPTFRRLIILALLTALLCLTRYIGIVAFGTTALFLLIFHRRRNAFTSHILRIAAYSTISLLPLIIWAAHNFMLNDTLFFARPAPIETLATSLMRIATVLTVWLITPFATQSMLALAVITAFLAYVAALLRRYLRFFLVKMTQKQTWFFLYILLFTFSYLVFITTASATSAFEPLNERLLAPLSISLLLLALQIGLVLFELLWAKGERQIYALLLATFTWVIYSGISSFSLASQARAEGLGYYSEFWRKNTLLASLIEFDDLENCELYSNEPNAIYLFLNRSSHLTLNKTYYGSAEIANLLNDSWLLGTEGCVVWFAGVKHNFLYTLEELKTTAEFTPLIELGSGGVYKVRKRAEP</sequence>
<feature type="transmembrane region" description="Helical" evidence="8">
    <location>
        <begin position="205"/>
        <end position="229"/>
    </location>
</feature>
<evidence type="ECO:0000256" key="5">
    <source>
        <dbReference type="ARBA" id="ARBA00022692"/>
    </source>
</evidence>
<evidence type="ECO:0000256" key="8">
    <source>
        <dbReference type="SAM" id="Phobius"/>
    </source>
</evidence>
<feature type="transmembrane region" description="Helical" evidence="8">
    <location>
        <begin position="83"/>
        <end position="104"/>
    </location>
</feature>
<keyword evidence="2" id="KW-1003">Cell membrane</keyword>
<feature type="transmembrane region" description="Helical" evidence="8">
    <location>
        <begin position="111"/>
        <end position="132"/>
    </location>
</feature>
<dbReference type="EMBL" id="PGTK01000006">
    <property type="protein sequence ID" value="PJF30787.1"/>
    <property type="molecule type" value="Genomic_DNA"/>
</dbReference>
<keyword evidence="9" id="KW-0732">Signal</keyword>
<dbReference type="GO" id="GO:0009103">
    <property type="term" value="P:lipopolysaccharide biosynthetic process"/>
    <property type="evidence" value="ECO:0007669"/>
    <property type="project" value="UniProtKB-ARBA"/>
</dbReference>
<evidence type="ECO:0000256" key="1">
    <source>
        <dbReference type="ARBA" id="ARBA00004651"/>
    </source>
</evidence>
<evidence type="ECO:0000256" key="4">
    <source>
        <dbReference type="ARBA" id="ARBA00022679"/>
    </source>
</evidence>
<dbReference type="GO" id="GO:0016763">
    <property type="term" value="F:pentosyltransferase activity"/>
    <property type="evidence" value="ECO:0007669"/>
    <property type="project" value="TreeGrafter"/>
</dbReference>
<keyword evidence="7 8" id="KW-0472">Membrane</keyword>
<keyword evidence="6 8" id="KW-1133">Transmembrane helix</keyword>
<feature type="transmembrane region" description="Helical" evidence="8">
    <location>
        <begin position="241"/>
        <end position="261"/>
    </location>
</feature>
<accession>A0A2M8NZR2</accession>